<comment type="caution">
    <text evidence="1">The sequence shown here is derived from an EMBL/GenBank/DDBJ whole genome shotgun (WGS) entry which is preliminary data.</text>
</comment>
<name>A0ACC0CAY3_CATRO</name>
<sequence>MEQKKELGNFLKDLPISLSLNPFLMCYVVSLVELELFLDSCLSHVSIIGAFCVIYFCGVLFLVVPYVSKCLSSYAFLEDSLLHSGSMFDPSCYDFRVMDNASIEFIVVDFEVDGALFDILHDKCLGKFVENVDYVSSFLDIFMEKNNDLVSLNQLMSFASGQVEFSCNE</sequence>
<evidence type="ECO:0000313" key="1">
    <source>
        <dbReference type="EMBL" id="KAI5682102.1"/>
    </source>
</evidence>
<accession>A0ACC0CAY3</accession>
<evidence type="ECO:0000313" key="2">
    <source>
        <dbReference type="Proteomes" id="UP001060085"/>
    </source>
</evidence>
<protein>
    <submittedName>
        <fullName evidence="1">Uncharacterized protein</fullName>
    </submittedName>
</protein>
<dbReference type="EMBL" id="CM044701">
    <property type="protein sequence ID" value="KAI5682102.1"/>
    <property type="molecule type" value="Genomic_DNA"/>
</dbReference>
<reference evidence="2" key="1">
    <citation type="journal article" date="2023" name="Nat. Plants">
        <title>Single-cell RNA sequencing provides a high-resolution roadmap for understanding the multicellular compartmentation of specialized metabolism.</title>
        <authorList>
            <person name="Sun S."/>
            <person name="Shen X."/>
            <person name="Li Y."/>
            <person name="Li Y."/>
            <person name="Wang S."/>
            <person name="Li R."/>
            <person name="Zhang H."/>
            <person name="Shen G."/>
            <person name="Guo B."/>
            <person name="Wei J."/>
            <person name="Xu J."/>
            <person name="St-Pierre B."/>
            <person name="Chen S."/>
            <person name="Sun C."/>
        </authorList>
    </citation>
    <scope>NUCLEOTIDE SEQUENCE [LARGE SCALE GENOMIC DNA]</scope>
</reference>
<dbReference type="Proteomes" id="UP001060085">
    <property type="component" value="Linkage Group LG01"/>
</dbReference>
<gene>
    <name evidence="1" type="ORF">M9H77_03330</name>
</gene>
<organism evidence="1 2">
    <name type="scientific">Catharanthus roseus</name>
    <name type="common">Madagascar periwinkle</name>
    <name type="synonym">Vinca rosea</name>
    <dbReference type="NCBI Taxonomy" id="4058"/>
    <lineage>
        <taxon>Eukaryota</taxon>
        <taxon>Viridiplantae</taxon>
        <taxon>Streptophyta</taxon>
        <taxon>Embryophyta</taxon>
        <taxon>Tracheophyta</taxon>
        <taxon>Spermatophyta</taxon>
        <taxon>Magnoliopsida</taxon>
        <taxon>eudicotyledons</taxon>
        <taxon>Gunneridae</taxon>
        <taxon>Pentapetalae</taxon>
        <taxon>asterids</taxon>
        <taxon>lamiids</taxon>
        <taxon>Gentianales</taxon>
        <taxon>Apocynaceae</taxon>
        <taxon>Rauvolfioideae</taxon>
        <taxon>Vinceae</taxon>
        <taxon>Catharanthinae</taxon>
        <taxon>Catharanthus</taxon>
    </lineage>
</organism>
<keyword evidence="2" id="KW-1185">Reference proteome</keyword>
<proteinExistence type="predicted"/>